<evidence type="ECO:0000256" key="2">
    <source>
        <dbReference type="SAM" id="Phobius"/>
    </source>
</evidence>
<dbReference type="Proteomes" id="UP001596122">
    <property type="component" value="Unassembled WGS sequence"/>
</dbReference>
<dbReference type="RefSeq" id="WP_340268808.1">
    <property type="nucleotide sequence ID" value="NZ_JBBEOG010000003.1"/>
</dbReference>
<name>A0ABW0GIZ0_9MICO</name>
<accession>A0ABW0GIZ0</accession>
<keyword evidence="2" id="KW-0472">Membrane</keyword>
<dbReference type="InterPro" id="IPR021449">
    <property type="entry name" value="DUF3099"/>
</dbReference>
<keyword evidence="2" id="KW-1133">Transmembrane helix</keyword>
<evidence type="ECO:0000256" key="1">
    <source>
        <dbReference type="SAM" id="MobiDB-lite"/>
    </source>
</evidence>
<sequence>MDGDGSGRQDPRVIPAEPVVRITTARSSHSEDVSRRMRNYAISMGLRTLCVVGFVVVMPHWSAWLFVPGAVFLPYIAVLLANAGREKTPVRPAGLGPVAPQRAALPPTRDDAA</sequence>
<dbReference type="Pfam" id="PF11298">
    <property type="entry name" value="DUF3099"/>
    <property type="match status" value="1"/>
</dbReference>
<keyword evidence="2" id="KW-0812">Transmembrane</keyword>
<keyword evidence="4" id="KW-1185">Reference proteome</keyword>
<feature type="region of interest" description="Disordered" evidence="1">
    <location>
        <begin position="88"/>
        <end position="113"/>
    </location>
</feature>
<feature type="transmembrane region" description="Helical" evidence="2">
    <location>
        <begin position="40"/>
        <end position="57"/>
    </location>
</feature>
<protein>
    <submittedName>
        <fullName evidence="3">DUF3099 domain-containing protein</fullName>
    </submittedName>
</protein>
<comment type="caution">
    <text evidence="3">The sequence shown here is derived from an EMBL/GenBank/DDBJ whole genome shotgun (WGS) entry which is preliminary data.</text>
</comment>
<gene>
    <name evidence="3" type="ORF">ACFPJ6_02335</name>
</gene>
<evidence type="ECO:0000313" key="3">
    <source>
        <dbReference type="EMBL" id="MFC5379619.1"/>
    </source>
</evidence>
<dbReference type="EMBL" id="JBHSLD010000004">
    <property type="protein sequence ID" value="MFC5379619.1"/>
    <property type="molecule type" value="Genomic_DNA"/>
</dbReference>
<proteinExistence type="predicted"/>
<reference evidence="4" key="1">
    <citation type="journal article" date="2019" name="Int. J. Syst. Evol. Microbiol.">
        <title>The Global Catalogue of Microorganisms (GCM) 10K type strain sequencing project: providing services to taxonomists for standard genome sequencing and annotation.</title>
        <authorList>
            <consortium name="The Broad Institute Genomics Platform"/>
            <consortium name="The Broad Institute Genome Sequencing Center for Infectious Disease"/>
            <person name="Wu L."/>
            <person name="Ma J."/>
        </authorList>
    </citation>
    <scope>NUCLEOTIDE SEQUENCE [LARGE SCALE GENOMIC DNA]</scope>
    <source>
        <strain evidence="4">CCUG 43114</strain>
    </source>
</reference>
<organism evidence="3 4">
    <name type="scientific">Aquipuribacter nitratireducens</name>
    <dbReference type="NCBI Taxonomy" id="650104"/>
    <lineage>
        <taxon>Bacteria</taxon>
        <taxon>Bacillati</taxon>
        <taxon>Actinomycetota</taxon>
        <taxon>Actinomycetes</taxon>
        <taxon>Micrococcales</taxon>
        <taxon>Intrasporangiaceae</taxon>
        <taxon>Aquipuribacter</taxon>
    </lineage>
</organism>
<feature type="transmembrane region" description="Helical" evidence="2">
    <location>
        <begin position="63"/>
        <end position="81"/>
    </location>
</feature>
<evidence type="ECO:0000313" key="4">
    <source>
        <dbReference type="Proteomes" id="UP001596122"/>
    </source>
</evidence>